<dbReference type="PANTHER" id="PTHR47396:SF1">
    <property type="entry name" value="ATP-DEPENDENT HELICASE IRC3-RELATED"/>
    <property type="match status" value="1"/>
</dbReference>
<dbReference type="InterPro" id="IPR027417">
    <property type="entry name" value="P-loop_NTPase"/>
</dbReference>
<evidence type="ECO:0000313" key="3">
    <source>
        <dbReference type="EMBL" id="NYH24187.1"/>
    </source>
</evidence>
<keyword evidence="3" id="KW-0347">Helicase</keyword>
<dbReference type="Pfam" id="PF04851">
    <property type="entry name" value="ResIII"/>
    <property type="match status" value="1"/>
</dbReference>
<dbReference type="CDD" id="cd17926">
    <property type="entry name" value="DEXHc_RE"/>
    <property type="match status" value="1"/>
</dbReference>
<sequence length="1047" mass="117261">MDDIAGERLAVATKTIAVPPGVDRVLVIRDATVLPETSADWDLAVRPTRWSYPPVFDLGAESIESSISRTRQVVDSWNSSFQFKEEWTDDEGVIHPGLRPPQMGALYAALAHWRVSTKPATVVMPTGTGKTDTMLALLVAQRIRRLLVLVPSDALREQVSGKFVNLGWLKKLGLLGDEGLYPVVGLLKKMSKDRDSLNLMLNRCNVVVATMSIAANSRSELRAAIAQWATHVFIDEAHHVSATTWAAFRKEFGEKPVLQFTATPFRSDGKLVDGKVIFNYPLSRAQAEKYFKPIRFRPVVEYNDDVADMRIMEEAVAALRSDVEANLDHVLMARVRSIPRAIEVYRLYKQHAPDLNPQIVHSEQTDIEKLASLRALRGRTSRIIVAVDMLGEGFDLPQLKVAALHDMHKSLAITLQFTGRFTRSSATNIGDATVVANIADVDVAENLQALYAEDAEWGELLRVLSEGATEAEVRRSEFLGGFGELAPKVALQNIFPKMSAVVYQTEGTWTPDNIAKAIKPARMYAGPFTNVAEKVVVFVTKDLEQVPWGDVRDLKNTTWNVFILHWSEEQRLLFINSSDNSSVHEELARAVCGLNATLIRGEQIFKSLHGVSRFLIMNLGLRHLISKTVQFSMHSGSDVGAALTLALRQNRAKSNLFGRGYERGARVTVGCSQKGRLWSHRVAYDLSKWVDWCHEVGAKLTNPDISTEDIFKNVVIPEVVSARPDAVPLAVDWSEEMLHRREDSVDIEIAGITSKLFEVELQPDTVASEGPLRIRVRTPDAESVYEIRFAANDVSYVLVEGSAVYVAAGRKRESLEIWWRAEPPTVYFSDGSSLIFNEAYKLPATERRVSFAREELVSWDWNGINIRKESQGPTKAPDSIQRRVIDRLLAVSGENRFDIIFDDDGSGEMADVVAVNVQNGRIEVCFYHCKYSLQDNPGARIDDLYVVCGQAQRSVFWKGEPERLFRHLQLREVKRQRTGRTRFERGDLATLATVSRSLRANRLALKIFVVQPGVKVDEVSPAQLELLGVTELYLRETYDCEFEFVGS</sequence>
<dbReference type="RefSeq" id="WP_179744463.1">
    <property type="nucleotide sequence ID" value="NZ_JACCAS010000001.1"/>
</dbReference>
<dbReference type="PROSITE" id="PS51192">
    <property type="entry name" value="HELICASE_ATP_BIND_1"/>
    <property type="match status" value="1"/>
</dbReference>
<dbReference type="SUPFAM" id="SSF52540">
    <property type="entry name" value="P-loop containing nucleoside triphosphate hydrolases"/>
    <property type="match status" value="1"/>
</dbReference>
<dbReference type="InterPro" id="IPR014001">
    <property type="entry name" value="Helicase_ATP-bd"/>
</dbReference>
<dbReference type="AlphaFoldDB" id="A0A7Z0B991"/>
<keyword evidence="3" id="KW-0067">ATP-binding</keyword>
<evidence type="ECO:0000313" key="4">
    <source>
        <dbReference type="Proteomes" id="UP000540929"/>
    </source>
</evidence>
<dbReference type="EMBL" id="JACCAS010000001">
    <property type="protein sequence ID" value="NYH24187.1"/>
    <property type="molecule type" value="Genomic_DNA"/>
</dbReference>
<dbReference type="Gene3D" id="3.40.50.300">
    <property type="entry name" value="P-loop containing nucleotide triphosphate hydrolases"/>
    <property type="match status" value="2"/>
</dbReference>
<dbReference type="GO" id="GO:0003677">
    <property type="term" value="F:DNA binding"/>
    <property type="evidence" value="ECO:0007669"/>
    <property type="project" value="InterPro"/>
</dbReference>
<dbReference type="Proteomes" id="UP000540929">
    <property type="component" value="Unassembled WGS sequence"/>
</dbReference>
<dbReference type="GO" id="GO:0016787">
    <property type="term" value="F:hydrolase activity"/>
    <property type="evidence" value="ECO:0007669"/>
    <property type="project" value="InterPro"/>
</dbReference>
<dbReference type="InterPro" id="IPR006935">
    <property type="entry name" value="Helicase/UvrB_N"/>
</dbReference>
<evidence type="ECO:0000259" key="2">
    <source>
        <dbReference type="PROSITE" id="PS51194"/>
    </source>
</evidence>
<accession>A0A7Z0B991</accession>
<name>A0A7Z0B991_9BURK</name>
<comment type="caution">
    <text evidence="3">The sequence shown here is derived from an EMBL/GenBank/DDBJ whole genome shotgun (WGS) entry which is preliminary data.</text>
</comment>
<dbReference type="PROSITE" id="PS51194">
    <property type="entry name" value="HELICASE_CTER"/>
    <property type="match status" value="1"/>
</dbReference>
<dbReference type="PANTHER" id="PTHR47396">
    <property type="entry name" value="TYPE I RESTRICTION ENZYME ECOKI R PROTEIN"/>
    <property type="match status" value="1"/>
</dbReference>
<proteinExistence type="predicted"/>
<dbReference type="GO" id="GO:0005524">
    <property type="term" value="F:ATP binding"/>
    <property type="evidence" value="ECO:0007669"/>
    <property type="project" value="InterPro"/>
</dbReference>
<keyword evidence="4" id="KW-1185">Reference proteome</keyword>
<feature type="domain" description="Helicase ATP-binding" evidence="1">
    <location>
        <begin position="111"/>
        <end position="282"/>
    </location>
</feature>
<dbReference type="InterPro" id="IPR001650">
    <property type="entry name" value="Helicase_C-like"/>
</dbReference>
<keyword evidence="3" id="KW-0378">Hydrolase</keyword>
<dbReference type="GO" id="GO:0004386">
    <property type="term" value="F:helicase activity"/>
    <property type="evidence" value="ECO:0007669"/>
    <property type="project" value="UniProtKB-KW"/>
</dbReference>
<feature type="domain" description="Helicase C-terminal" evidence="2">
    <location>
        <begin position="322"/>
        <end position="469"/>
    </location>
</feature>
<gene>
    <name evidence="3" type="ORF">GGD40_003666</name>
</gene>
<evidence type="ECO:0000259" key="1">
    <source>
        <dbReference type="PROSITE" id="PS51192"/>
    </source>
</evidence>
<dbReference type="InterPro" id="IPR050742">
    <property type="entry name" value="Helicase_Restrict-Modif_Enz"/>
</dbReference>
<keyword evidence="3" id="KW-0547">Nucleotide-binding</keyword>
<reference evidence="3 4" key="1">
    <citation type="submission" date="2020-07" db="EMBL/GenBank/DDBJ databases">
        <title>Exploring microbial biodiversity for novel pathways involved in the catabolism of aromatic compounds derived from lignin.</title>
        <authorList>
            <person name="Elkins J."/>
        </authorList>
    </citation>
    <scope>NUCLEOTIDE SEQUENCE [LARGE SCALE GENOMIC DNA]</scope>
    <source>
        <strain evidence="3 4">H2C3C</strain>
    </source>
</reference>
<organism evidence="3 4">
    <name type="scientific">Paraburkholderia bryophila</name>
    <dbReference type="NCBI Taxonomy" id="420952"/>
    <lineage>
        <taxon>Bacteria</taxon>
        <taxon>Pseudomonadati</taxon>
        <taxon>Pseudomonadota</taxon>
        <taxon>Betaproteobacteria</taxon>
        <taxon>Burkholderiales</taxon>
        <taxon>Burkholderiaceae</taxon>
        <taxon>Paraburkholderia</taxon>
    </lineage>
</organism>
<dbReference type="Pfam" id="PF00271">
    <property type="entry name" value="Helicase_C"/>
    <property type="match status" value="1"/>
</dbReference>
<dbReference type="CDD" id="cd18785">
    <property type="entry name" value="SF2_C"/>
    <property type="match status" value="1"/>
</dbReference>
<dbReference type="SMART" id="SM00487">
    <property type="entry name" value="DEXDc"/>
    <property type="match status" value="1"/>
</dbReference>
<protein>
    <submittedName>
        <fullName evidence="3">Superfamily II DNA or RNA helicase</fullName>
    </submittedName>
</protein>
<dbReference type="GO" id="GO:0005829">
    <property type="term" value="C:cytosol"/>
    <property type="evidence" value="ECO:0007669"/>
    <property type="project" value="TreeGrafter"/>
</dbReference>
<dbReference type="SMART" id="SM00490">
    <property type="entry name" value="HELICc"/>
    <property type="match status" value="1"/>
</dbReference>